<feature type="domain" description="DUF218" evidence="1">
    <location>
        <begin position="3"/>
        <end position="69"/>
    </location>
</feature>
<sequence length="114" mass="13264">MTAERAIGLGVPEEQLILEEQATSPYNTGIYTKDLMEMHQLESAIIVSSDYHIRRTKLASERVFKDTEIERTYVAARIVMGDSLVMNKNEIHYTLSELTKYIGYTFRMYGYIDW</sequence>
<dbReference type="RefSeq" id="WP_115750983.1">
    <property type="nucleotide sequence ID" value="NZ_PIOD01000025.1"/>
</dbReference>
<evidence type="ECO:0000313" key="3">
    <source>
        <dbReference type="Proteomes" id="UP000256520"/>
    </source>
</evidence>
<gene>
    <name evidence="2" type="ORF">CWR45_16670</name>
</gene>
<dbReference type="EMBL" id="PIOD01000025">
    <property type="protein sequence ID" value="RDW15420.1"/>
    <property type="molecule type" value="Genomic_DNA"/>
</dbReference>
<proteinExistence type="predicted"/>
<protein>
    <recommendedName>
        <fullName evidence="1">DUF218 domain-containing protein</fullName>
    </recommendedName>
</protein>
<reference evidence="3" key="1">
    <citation type="submission" date="2017-11" db="EMBL/GenBank/DDBJ databases">
        <authorList>
            <person name="Zhu W."/>
        </authorList>
    </citation>
    <scope>NUCLEOTIDE SEQUENCE [LARGE SCALE GENOMIC DNA]</scope>
    <source>
        <strain evidence="3">CAU 1051</strain>
    </source>
</reference>
<evidence type="ECO:0000313" key="2">
    <source>
        <dbReference type="EMBL" id="RDW15420.1"/>
    </source>
</evidence>
<keyword evidence="3" id="KW-1185">Reference proteome</keyword>
<dbReference type="OrthoDB" id="9782395at2"/>
<evidence type="ECO:0000259" key="1">
    <source>
        <dbReference type="Pfam" id="PF02698"/>
    </source>
</evidence>
<organism evidence="2 3">
    <name type="scientific">Oceanobacillus chungangensis</name>
    <dbReference type="NCBI Taxonomy" id="1229152"/>
    <lineage>
        <taxon>Bacteria</taxon>
        <taxon>Bacillati</taxon>
        <taxon>Bacillota</taxon>
        <taxon>Bacilli</taxon>
        <taxon>Bacillales</taxon>
        <taxon>Bacillaceae</taxon>
        <taxon>Oceanobacillus</taxon>
    </lineage>
</organism>
<dbReference type="Pfam" id="PF02698">
    <property type="entry name" value="DUF218"/>
    <property type="match status" value="1"/>
</dbReference>
<comment type="caution">
    <text evidence="2">The sequence shown here is derived from an EMBL/GenBank/DDBJ whole genome shotgun (WGS) entry which is preliminary data.</text>
</comment>
<dbReference type="Gene3D" id="3.40.50.620">
    <property type="entry name" value="HUPs"/>
    <property type="match status" value="1"/>
</dbReference>
<name>A0A3D8PH81_9BACI</name>
<dbReference type="CDD" id="cd06259">
    <property type="entry name" value="YdcF-like"/>
    <property type="match status" value="1"/>
</dbReference>
<dbReference type="InterPro" id="IPR014729">
    <property type="entry name" value="Rossmann-like_a/b/a_fold"/>
</dbReference>
<dbReference type="InterPro" id="IPR003848">
    <property type="entry name" value="DUF218"/>
</dbReference>
<dbReference type="AlphaFoldDB" id="A0A3D8PH81"/>
<accession>A0A3D8PH81</accession>
<dbReference type="Proteomes" id="UP000256520">
    <property type="component" value="Unassembled WGS sequence"/>
</dbReference>